<name>A0A6A4WNM5_AMPAM</name>
<dbReference type="SUPFAM" id="SSF50978">
    <property type="entry name" value="WD40 repeat-like"/>
    <property type="match status" value="1"/>
</dbReference>
<evidence type="ECO:0000313" key="2">
    <source>
        <dbReference type="EMBL" id="KAF0308445.1"/>
    </source>
</evidence>
<comment type="caution">
    <text evidence="2">The sequence shown here is derived from an EMBL/GenBank/DDBJ whole genome shotgun (WGS) entry which is preliminary data.</text>
</comment>
<protein>
    <submittedName>
        <fullName evidence="2">Nucleoporin Nup37</fullName>
    </submittedName>
</protein>
<dbReference type="PANTHER" id="PTHR22806:SF0">
    <property type="entry name" value="NUCLEOPORIN NUP37"/>
    <property type="match status" value="1"/>
</dbReference>
<keyword evidence="1" id="KW-0853">WD repeat</keyword>
<dbReference type="PANTHER" id="PTHR22806">
    <property type="entry name" value="NUCLEOPORIN NUP37 P37 -RELATED"/>
    <property type="match status" value="1"/>
</dbReference>
<gene>
    <name evidence="2" type="primary">Nup37_3</name>
    <name evidence="2" type="ORF">FJT64_020334</name>
</gene>
<dbReference type="InterPro" id="IPR001680">
    <property type="entry name" value="WD40_rpt"/>
</dbReference>
<evidence type="ECO:0000256" key="1">
    <source>
        <dbReference type="PROSITE-ProRule" id="PRU00221"/>
    </source>
</evidence>
<dbReference type="Pfam" id="PF00400">
    <property type="entry name" value="WD40"/>
    <property type="match status" value="2"/>
</dbReference>
<dbReference type="InterPro" id="IPR037626">
    <property type="entry name" value="NUP37"/>
</dbReference>
<dbReference type="OrthoDB" id="340259at2759"/>
<dbReference type="PROSITE" id="PS50082">
    <property type="entry name" value="WD_REPEATS_2"/>
    <property type="match status" value="1"/>
</dbReference>
<dbReference type="Gene3D" id="2.130.10.10">
    <property type="entry name" value="YVTN repeat-like/Quinoprotein amine dehydrogenase"/>
    <property type="match status" value="1"/>
</dbReference>
<dbReference type="InterPro" id="IPR036322">
    <property type="entry name" value="WD40_repeat_dom_sf"/>
</dbReference>
<dbReference type="InterPro" id="IPR015943">
    <property type="entry name" value="WD40/YVTN_repeat-like_dom_sf"/>
</dbReference>
<dbReference type="EMBL" id="VIIS01000485">
    <property type="protein sequence ID" value="KAF0308447.1"/>
    <property type="molecule type" value="Genomic_DNA"/>
</dbReference>
<dbReference type="GO" id="GO:0031080">
    <property type="term" value="C:nuclear pore outer ring"/>
    <property type="evidence" value="ECO:0007669"/>
    <property type="project" value="InterPro"/>
</dbReference>
<reference evidence="2 3" key="1">
    <citation type="submission" date="2019-07" db="EMBL/GenBank/DDBJ databases">
        <title>Draft genome assembly of a fouling barnacle, Amphibalanus amphitrite (Darwin, 1854): The first reference genome for Thecostraca.</title>
        <authorList>
            <person name="Kim W."/>
        </authorList>
    </citation>
    <scope>NUCLEOTIDE SEQUENCE [LARGE SCALE GENOMIC DNA]</scope>
    <source>
        <strain evidence="2">SNU_AA5</strain>
        <tissue evidence="2">Soma without cirri and trophi</tissue>
    </source>
</reference>
<proteinExistence type="predicted"/>
<accession>A0A6A4WNM5</accession>
<feature type="repeat" description="WD" evidence="1">
    <location>
        <begin position="268"/>
        <end position="301"/>
    </location>
</feature>
<dbReference type="Proteomes" id="UP000440578">
    <property type="component" value="Unassembled WGS sequence"/>
</dbReference>
<dbReference type="EMBL" id="VIIS01000485">
    <property type="protein sequence ID" value="KAF0308445.1"/>
    <property type="molecule type" value="Genomic_DNA"/>
</dbReference>
<evidence type="ECO:0000313" key="3">
    <source>
        <dbReference type="Proteomes" id="UP000440578"/>
    </source>
</evidence>
<organism evidence="2 3">
    <name type="scientific">Amphibalanus amphitrite</name>
    <name type="common">Striped barnacle</name>
    <name type="synonym">Balanus amphitrite</name>
    <dbReference type="NCBI Taxonomy" id="1232801"/>
    <lineage>
        <taxon>Eukaryota</taxon>
        <taxon>Metazoa</taxon>
        <taxon>Ecdysozoa</taxon>
        <taxon>Arthropoda</taxon>
        <taxon>Crustacea</taxon>
        <taxon>Multicrustacea</taxon>
        <taxon>Cirripedia</taxon>
        <taxon>Thoracica</taxon>
        <taxon>Thoracicalcarea</taxon>
        <taxon>Balanomorpha</taxon>
        <taxon>Balanoidea</taxon>
        <taxon>Balanidae</taxon>
        <taxon>Amphibalaninae</taxon>
        <taxon>Amphibalanus</taxon>
    </lineage>
</organism>
<sequence length="471" mass="51197">MPTISADDLNTYFVSVGPRVTGEIAGLGDVPEVACRLPRVGACALQLSPLSLGELRAIVFGLSSSSACGDDGISIHMFRMSFNSIGSMTTHLICCRRLEWLSADQLVSYHTLSLLHKVRRSGEPEELAAGLATVAEARGRDRDVVTRQDHLLHVPRCRTEMGRRRFQCRGPAAYNALPPDLPRLPPHLFGCRLRRHLREDSETGKLQHVSLHEFHHDSRVRCLAWSGETNLAEVPRCLKFAAAGADHCVRVYVHTGPTEGGSLEVHPLVGHTDYINDLSFGGPDGDTLASVGDDLTCRLWNAADFTPLACIASDGPCMSVCWHAEEQYQLLVAAASGTVTFYNTETRAPVSALHTGVTGLAGADWSPLDSLRVATVHDSRLVTLDVSRLSKPETDQEVHHGGGQKVRFSRTAKQHVATCSLTQVKVTQLGVHQAPLAEDLMAVGGISWHSVLPYLLAGSDRKLVVWRVALI</sequence>
<keyword evidence="3" id="KW-1185">Reference proteome</keyword>
<dbReference type="AlphaFoldDB" id="A0A6A4WNM5"/>
<dbReference type="SMART" id="SM00320">
    <property type="entry name" value="WD40"/>
    <property type="match status" value="4"/>
</dbReference>